<dbReference type="SUPFAM" id="SSF49785">
    <property type="entry name" value="Galactose-binding domain-like"/>
    <property type="match status" value="1"/>
</dbReference>
<dbReference type="InterPro" id="IPR001304">
    <property type="entry name" value="C-type_lectin-like"/>
</dbReference>
<dbReference type="InterPro" id="IPR016186">
    <property type="entry name" value="C-type_lectin-like/link_sf"/>
</dbReference>
<protein>
    <recommendedName>
        <fullName evidence="1">C-type lectin domain-containing protein</fullName>
    </recommendedName>
</protein>
<evidence type="ECO:0000313" key="3">
    <source>
        <dbReference type="Proteomes" id="UP001283361"/>
    </source>
</evidence>
<feature type="domain" description="C-type lectin" evidence="1">
    <location>
        <begin position="6"/>
        <end position="121"/>
    </location>
</feature>
<dbReference type="Gene3D" id="3.10.100.10">
    <property type="entry name" value="Mannose-Binding Protein A, subunit A"/>
    <property type="match status" value="2"/>
</dbReference>
<dbReference type="EMBL" id="JAWDGP010002236">
    <property type="protein sequence ID" value="KAK3784517.1"/>
    <property type="molecule type" value="Genomic_DNA"/>
</dbReference>
<dbReference type="PANTHER" id="PTHR22803">
    <property type="entry name" value="MANNOSE, PHOSPHOLIPASE, LECTIN RECEPTOR RELATED"/>
    <property type="match status" value="1"/>
</dbReference>
<evidence type="ECO:0000259" key="1">
    <source>
        <dbReference type="PROSITE" id="PS50041"/>
    </source>
</evidence>
<proteinExistence type="predicted"/>
<dbReference type="InterPro" id="IPR008979">
    <property type="entry name" value="Galactose-bd-like_sf"/>
</dbReference>
<dbReference type="Proteomes" id="UP001283361">
    <property type="component" value="Unassembled WGS sequence"/>
</dbReference>
<dbReference type="PROSITE" id="PS50041">
    <property type="entry name" value="C_TYPE_LECTIN_2"/>
    <property type="match status" value="2"/>
</dbReference>
<keyword evidence="3" id="KW-1185">Reference proteome</keyword>
<reference evidence="2" key="1">
    <citation type="journal article" date="2023" name="G3 (Bethesda)">
        <title>A reference genome for the long-term kleptoplast-retaining sea slug Elysia crispata morphotype clarki.</title>
        <authorList>
            <person name="Eastman K.E."/>
            <person name="Pendleton A.L."/>
            <person name="Shaikh M.A."/>
            <person name="Suttiyut T."/>
            <person name="Ogas R."/>
            <person name="Tomko P."/>
            <person name="Gavelis G."/>
            <person name="Widhalm J.R."/>
            <person name="Wisecaver J.H."/>
        </authorList>
    </citation>
    <scope>NUCLEOTIDE SEQUENCE</scope>
    <source>
        <strain evidence="2">ECLA1</strain>
    </source>
</reference>
<comment type="caution">
    <text evidence="2">The sequence shown here is derived from an EMBL/GenBank/DDBJ whole genome shotgun (WGS) entry which is preliminary data.</text>
</comment>
<organism evidence="2 3">
    <name type="scientific">Elysia crispata</name>
    <name type="common">lettuce slug</name>
    <dbReference type="NCBI Taxonomy" id="231223"/>
    <lineage>
        <taxon>Eukaryota</taxon>
        <taxon>Metazoa</taxon>
        <taxon>Spiralia</taxon>
        <taxon>Lophotrochozoa</taxon>
        <taxon>Mollusca</taxon>
        <taxon>Gastropoda</taxon>
        <taxon>Heterobranchia</taxon>
        <taxon>Euthyneura</taxon>
        <taxon>Panpulmonata</taxon>
        <taxon>Sacoglossa</taxon>
        <taxon>Placobranchoidea</taxon>
        <taxon>Plakobranchidae</taxon>
        <taxon>Elysia</taxon>
    </lineage>
</organism>
<evidence type="ECO:0000313" key="2">
    <source>
        <dbReference type="EMBL" id="KAK3784517.1"/>
    </source>
</evidence>
<dbReference type="CDD" id="cd00037">
    <property type="entry name" value="CLECT"/>
    <property type="match status" value="2"/>
</dbReference>
<gene>
    <name evidence="2" type="ORF">RRG08_063870</name>
</gene>
<feature type="domain" description="C-type lectin" evidence="1">
    <location>
        <begin position="149"/>
        <end position="260"/>
    </location>
</feature>
<sequence>MKPPSLSRSCVKIFEEDLDWQAARDECKRHGADLVQIKDARKNKFIKYRVAMRGEHSYWIGLQKQYSHIYFWHGKYFSMYFDWGEGQPNGDGEGTCAAMSDTLAWKWGLKNCSEQSRFICEKRSTQLSLLRQNYGTHVSCQAGWVKSSTSGTCFRAYLQPLTWFHAKRACKAHGADLVKIVDRRMNNLIAEKLSLDQLQPYWIGINDFYEEGSFHWLDEVDKPKYTNWRLAFKSIAATGLDCAAIHPGLNNGVWITELCQIFTKHPYVCEKLPGPTPCLNPNTHGWFGVNCKHKCHCADSVTCSKYDGSCSGPCGSNRFGPACQYAMMRFQVQPSLDWLKDKNQETCNDEGTETIKLTLDTPVFVKSIHLVLKNADQLQNIAVIISKSPYENRKECNAHESASAVCTTNDVVHEINLVGSGVKHLCYLRIFEGNVRFEAENKSQADIAWLNDNIGTTCNNNISDVLNVTLDRPRKLEWVRFFFNRSDSSESRYINISSLASALSIEYQCENPRTLEEGNHVDVLCRTDRPVDKLHLDGPGVKLLCGIVFSNVRVEYSAEGTGSTRFSWLTDNDDSTCNERSTNDITVTLDTAISVKWFRMVLKSDTSDRINLHYKTATSQTYSRECERVHVARVDSKTFDLYCATSDLVRHLRLFGPGVKQLCSLYISQGRNVAVKEAAEQSSKMDVDLHDASFAVDGREQAAMASPSSEASSCTMTNIDSPSWWRVTLSLDALLTVIYISHNEDDHMRSFSLVAESRDGQQYTHNDTGGPAPQVYTVVPSPTISFPVHTVLIRARQGQPLALCEVGIFGETVCPQGQFGLRCQWACNCLHTHSCLSHSGGCPYGCANGFHGEDCYTPKD</sequence>
<dbReference type="AlphaFoldDB" id="A0AAE1DVR3"/>
<dbReference type="InterPro" id="IPR050111">
    <property type="entry name" value="C-type_lectin/snaclec_domain"/>
</dbReference>
<dbReference type="InterPro" id="IPR016187">
    <property type="entry name" value="CTDL_fold"/>
</dbReference>
<accession>A0AAE1DVR3</accession>
<dbReference type="SUPFAM" id="SSF56436">
    <property type="entry name" value="C-type lectin-like"/>
    <property type="match status" value="2"/>
</dbReference>
<name>A0AAE1DVR3_9GAST</name>
<dbReference type="SMART" id="SM00034">
    <property type="entry name" value="CLECT"/>
    <property type="match status" value="2"/>
</dbReference>
<dbReference type="Gene3D" id="2.60.120.260">
    <property type="entry name" value="Galactose-binding domain-like"/>
    <property type="match status" value="1"/>
</dbReference>
<dbReference type="Pfam" id="PF00059">
    <property type="entry name" value="Lectin_C"/>
    <property type="match status" value="2"/>
</dbReference>